<dbReference type="EMBL" id="BDGG01000005">
    <property type="protein sequence ID" value="GAU99565.1"/>
    <property type="molecule type" value="Genomic_DNA"/>
</dbReference>
<dbReference type="Proteomes" id="UP000186922">
    <property type="component" value="Unassembled WGS sequence"/>
</dbReference>
<comment type="caution">
    <text evidence="1">The sequence shown here is derived from an EMBL/GenBank/DDBJ whole genome shotgun (WGS) entry which is preliminary data.</text>
</comment>
<evidence type="ECO:0000313" key="2">
    <source>
        <dbReference type="Proteomes" id="UP000186922"/>
    </source>
</evidence>
<dbReference type="STRING" id="947166.A0A1D1VFJ0"/>
<dbReference type="AlphaFoldDB" id="A0A1D1VFJ0"/>
<dbReference type="InterPro" id="IPR011735">
    <property type="entry name" value="WlaTC/HtrL_glycosyltransf"/>
</dbReference>
<name>A0A1D1VFJ0_RAMVA</name>
<protein>
    <submittedName>
        <fullName evidence="1">Uncharacterized protein</fullName>
    </submittedName>
</protein>
<accession>A0A1D1VFJ0</accession>
<reference evidence="1 2" key="1">
    <citation type="journal article" date="2016" name="Nat. Commun.">
        <title>Extremotolerant tardigrade genome and improved radiotolerance of human cultured cells by tardigrade-unique protein.</title>
        <authorList>
            <person name="Hashimoto T."/>
            <person name="Horikawa D.D."/>
            <person name="Saito Y."/>
            <person name="Kuwahara H."/>
            <person name="Kozuka-Hata H."/>
            <person name="Shin-I T."/>
            <person name="Minakuchi Y."/>
            <person name="Ohishi K."/>
            <person name="Motoyama A."/>
            <person name="Aizu T."/>
            <person name="Enomoto A."/>
            <person name="Kondo K."/>
            <person name="Tanaka S."/>
            <person name="Hara Y."/>
            <person name="Koshikawa S."/>
            <person name="Sagara H."/>
            <person name="Miura T."/>
            <person name="Yokobori S."/>
            <person name="Miyagawa K."/>
            <person name="Suzuki Y."/>
            <person name="Kubo T."/>
            <person name="Oyama M."/>
            <person name="Kohara Y."/>
            <person name="Fujiyama A."/>
            <person name="Arakawa K."/>
            <person name="Katayama T."/>
            <person name="Toyoda A."/>
            <person name="Kunieda T."/>
        </authorList>
    </citation>
    <scope>NUCLEOTIDE SEQUENCE [LARGE SCALE GENOMIC DNA]</scope>
    <source>
        <strain evidence="1 2">YOKOZUNA-1</strain>
    </source>
</reference>
<dbReference type="OrthoDB" id="411632at2759"/>
<gene>
    <name evidence="1" type="primary">RvY_10550-1</name>
    <name evidence="1" type="synonym">RvY_10550.1</name>
    <name evidence="1" type="ORF">RvY_10550</name>
</gene>
<dbReference type="Pfam" id="PF09612">
    <property type="entry name" value="HtrL_YibB"/>
    <property type="match status" value="1"/>
</dbReference>
<proteinExistence type="predicted"/>
<evidence type="ECO:0000313" key="1">
    <source>
        <dbReference type="EMBL" id="GAU99565.1"/>
    </source>
</evidence>
<sequence>MFYRALLRARSLYSQHYSVRPLLLATILSSISLFGVIQRRQTIPQVPGAQGTAATRTLGEATVVTAYYMFKSKHPHSKYIQWMKNFLSQIPCRLVIFTDNEMLPILKRYRQPYSHLTYYILKNFTDFALAKDMTVWRAQLKLDPEKDKQKHNENLYIMWNEKFRLVNEAISHNPFDTSYFVWCDIGSFRTFKQATALKSFPNPEKMILLNENKLLFLQTGNFSREEYETDKYDLPVFDFKGVNRVGGTVIAGHKLSWITWRQIYYDVMGRMIAAGRFVGKDQNVMASVAVLHPDIIDLIANASLYPLPHAMCLKYLTDVNLTDTSDEASSADVGKVLSGKNMALIGDSRMRDLFVYLRSRLHNKTFSPWAFSEDQSFVDHRRKARLVNSVLFLNFHHCLIYGSHLHPNRISTGADIRMVD</sequence>
<keyword evidence="2" id="KW-1185">Reference proteome</keyword>
<organism evidence="1 2">
    <name type="scientific">Ramazzottius varieornatus</name>
    <name type="common">Water bear</name>
    <name type="synonym">Tardigrade</name>
    <dbReference type="NCBI Taxonomy" id="947166"/>
    <lineage>
        <taxon>Eukaryota</taxon>
        <taxon>Metazoa</taxon>
        <taxon>Ecdysozoa</taxon>
        <taxon>Tardigrada</taxon>
        <taxon>Eutardigrada</taxon>
        <taxon>Parachela</taxon>
        <taxon>Hypsibioidea</taxon>
        <taxon>Ramazzottiidae</taxon>
        <taxon>Ramazzottius</taxon>
    </lineage>
</organism>